<keyword evidence="3" id="KW-1185">Reference proteome</keyword>
<feature type="domain" description="TPM" evidence="1">
    <location>
        <begin position="14"/>
        <end position="125"/>
    </location>
</feature>
<evidence type="ECO:0000259" key="1">
    <source>
        <dbReference type="Pfam" id="PF04536"/>
    </source>
</evidence>
<dbReference type="Pfam" id="PF04536">
    <property type="entry name" value="TPM_phosphatase"/>
    <property type="match status" value="1"/>
</dbReference>
<evidence type="ECO:0000313" key="3">
    <source>
        <dbReference type="Proteomes" id="UP000294444"/>
    </source>
</evidence>
<evidence type="ECO:0000313" key="2">
    <source>
        <dbReference type="EMBL" id="QBQ63113.1"/>
    </source>
</evidence>
<gene>
    <name evidence="2" type="ORF">EXH44_02125</name>
</gene>
<name>A0A4P7CE11_9PAST</name>
<dbReference type="PANTHER" id="PTHR30373:SF8">
    <property type="entry name" value="BLL7265 PROTEIN"/>
    <property type="match status" value="1"/>
</dbReference>
<organism evidence="2 3">
    <name type="scientific">Actinobacillus indolicus</name>
    <dbReference type="NCBI Taxonomy" id="51049"/>
    <lineage>
        <taxon>Bacteria</taxon>
        <taxon>Pseudomonadati</taxon>
        <taxon>Pseudomonadota</taxon>
        <taxon>Gammaproteobacteria</taxon>
        <taxon>Pasteurellales</taxon>
        <taxon>Pasteurellaceae</taxon>
        <taxon>Actinobacillus</taxon>
    </lineage>
</organism>
<dbReference type="EMBL" id="CP038145">
    <property type="protein sequence ID" value="QBQ63113.1"/>
    <property type="molecule type" value="Genomic_DNA"/>
</dbReference>
<dbReference type="PANTHER" id="PTHR30373">
    <property type="entry name" value="UPF0603 PROTEIN YGCG"/>
    <property type="match status" value="1"/>
</dbReference>
<dbReference type="InterPro" id="IPR007621">
    <property type="entry name" value="TPM_dom"/>
</dbReference>
<proteinExistence type="predicted"/>
<dbReference type="Proteomes" id="UP000294444">
    <property type="component" value="Chromosome"/>
</dbReference>
<dbReference type="RefSeq" id="WP_162856067.1">
    <property type="nucleotide sequence ID" value="NZ_CP038145.1"/>
</dbReference>
<dbReference type="AlphaFoldDB" id="A0A4P7CE11"/>
<reference evidence="2 3" key="1">
    <citation type="submission" date="2019-03" db="EMBL/GenBank/DDBJ databases">
        <authorList>
            <person name="Che Y."/>
            <person name="Zhou L."/>
        </authorList>
    </citation>
    <scope>NUCLEOTIDE SEQUENCE [LARGE SCALE GENOMIC DNA]</scope>
    <source>
        <strain evidence="2 3">AIFJ1607</strain>
    </source>
</reference>
<sequence length="149" mass="17157">MNFFSLFQRKLPLDTAKIEEAISHLEQQTSAELRVVVERKAKKCTSAIERANVLFDELQMRETEQRNGVLIYLSFKPHYVAVIGDEGIHQKVGDEFWQSVYESMKLSCQQGDFTQAICEGIKQVEVQLAQHFPIQQNDSNELPNEVILK</sequence>
<dbReference type="KEGG" id="aio:EXH44_02125"/>
<protein>
    <submittedName>
        <fullName evidence="2">TPM domain-containing protein</fullName>
    </submittedName>
</protein>
<dbReference type="Gene3D" id="3.10.310.50">
    <property type="match status" value="1"/>
</dbReference>
<accession>A0A4P7CE11</accession>